<evidence type="ECO:0000256" key="1">
    <source>
        <dbReference type="SAM" id="MobiDB-lite"/>
    </source>
</evidence>
<reference evidence="2 3" key="1">
    <citation type="journal article" date="2012" name="J. Bacteriol.">
        <title>Genome Sequence of Blastococcus saxobsidens DD2, a Stone-Inhabiting Bacterium.</title>
        <authorList>
            <person name="Chouaia B."/>
            <person name="Crotti E."/>
            <person name="Brusetti L."/>
            <person name="Daffonchio D."/>
            <person name="Essoussi I."/>
            <person name="Nouioui I."/>
            <person name="Sbissi I."/>
            <person name="Ghodhbane-Gtari F."/>
            <person name="Gtari M."/>
            <person name="Vacherie B."/>
            <person name="Barbe V."/>
            <person name="Medigue C."/>
            <person name="Gury J."/>
            <person name="Pujic P."/>
            <person name="Normand P."/>
        </authorList>
    </citation>
    <scope>NUCLEOTIDE SEQUENCE [LARGE SCALE GENOMIC DNA]</scope>
    <source>
        <strain evidence="2 3">DD2</strain>
    </source>
</reference>
<protein>
    <submittedName>
        <fullName evidence="2">Uncharacterized protein</fullName>
    </submittedName>
</protein>
<evidence type="ECO:0000313" key="2">
    <source>
        <dbReference type="EMBL" id="CCG05408.1"/>
    </source>
</evidence>
<organism evidence="2 3">
    <name type="scientific">Blastococcus saxobsidens (strain DD2)</name>
    <dbReference type="NCBI Taxonomy" id="1146883"/>
    <lineage>
        <taxon>Bacteria</taxon>
        <taxon>Bacillati</taxon>
        <taxon>Actinomycetota</taxon>
        <taxon>Actinomycetes</taxon>
        <taxon>Geodermatophilales</taxon>
        <taxon>Geodermatophilaceae</taxon>
        <taxon>Blastococcus</taxon>
    </lineage>
</organism>
<evidence type="ECO:0000313" key="3">
    <source>
        <dbReference type="Proteomes" id="UP000007517"/>
    </source>
</evidence>
<sequence>MSAAISGVYAIAVLEQLSDRSQHLVLHETSLRRGAGTRGGLTTGERPRATGPLPGSSS</sequence>
<dbReference type="Proteomes" id="UP000007517">
    <property type="component" value="Chromosome"/>
</dbReference>
<keyword evidence="3" id="KW-1185">Reference proteome</keyword>
<dbReference type="HOGENOM" id="CLU_2970237_0_0_11"/>
<gene>
    <name evidence="2" type="ordered locus">BLASA_4607</name>
</gene>
<accession>H6RRC6</accession>
<reference evidence="3" key="2">
    <citation type="submission" date="2012-02" db="EMBL/GenBank/DDBJ databases">
        <title>Complete genome sequence of Blastococcus saxobsidens strain DD2.</title>
        <authorList>
            <person name="Genoscope."/>
        </authorList>
    </citation>
    <scope>NUCLEOTIDE SEQUENCE [LARGE SCALE GENOMIC DNA]</scope>
    <source>
        <strain evidence="3">DD2</strain>
    </source>
</reference>
<dbReference type="KEGG" id="bsd:BLASA_4607"/>
<name>H6RRC6_BLASD</name>
<dbReference type="AlphaFoldDB" id="H6RRC6"/>
<dbReference type="EMBL" id="FO117623">
    <property type="protein sequence ID" value="CCG05408.1"/>
    <property type="molecule type" value="Genomic_DNA"/>
</dbReference>
<proteinExistence type="predicted"/>
<feature type="region of interest" description="Disordered" evidence="1">
    <location>
        <begin position="28"/>
        <end position="58"/>
    </location>
</feature>